<dbReference type="SUPFAM" id="SSF54637">
    <property type="entry name" value="Thioesterase/thiol ester dehydrase-isomerase"/>
    <property type="match status" value="1"/>
</dbReference>
<dbReference type="InterPro" id="IPR052723">
    <property type="entry name" value="Acyl-CoA_thioesterase_PaaI"/>
</dbReference>
<dbReference type="CDD" id="cd03443">
    <property type="entry name" value="PaaI_thioesterase"/>
    <property type="match status" value="1"/>
</dbReference>
<sequence>MSQSKDAQRVAEACRDAMWANDRASKALGMQIQAVSPGGAVMSMTVREDMLNGHDTCHGGLITTLADSAFAFACNAYNEITVASGFDVNIMAPARLGDVLTATAVEQSKSGRTGVYDITVSNQAGVRVAIFRGRSYTLKGKPLLPAA</sequence>
<dbReference type="Proteomes" id="UP000672097">
    <property type="component" value="Unassembled WGS sequence"/>
</dbReference>
<dbReference type="NCBIfam" id="TIGR02286">
    <property type="entry name" value="PaaD"/>
    <property type="match status" value="1"/>
</dbReference>
<accession>A0ABS5DY28</accession>
<dbReference type="EC" id="3.1.2.-" evidence="3"/>
<dbReference type="InterPro" id="IPR029069">
    <property type="entry name" value="HotDog_dom_sf"/>
</dbReference>
<dbReference type="InterPro" id="IPR003736">
    <property type="entry name" value="PAAI_dom"/>
</dbReference>
<dbReference type="EMBL" id="JAGQDG010000004">
    <property type="protein sequence ID" value="MBQ0936056.1"/>
    <property type="molecule type" value="Genomic_DNA"/>
</dbReference>
<dbReference type="GO" id="GO:0016787">
    <property type="term" value="F:hydrolase activity"/>
    <property type="evidence" value="ECO:0007669"/>
    <property type="project" value="UniProtKB-KW"/>
</dbReference>
<gene>
    <name evidence="3" type="primary">paaI</name>
    <name evidence="3" type="ORF">KAK11_12020</name>
</gene>
<dbReference type="InterPro" id="IPR006683">
    <property type="entry name" value="Thioestr_dom"/>
</dbReference>
<proteinExistence type="predicted"/>
<evidence type="ECO:0000313" key="3">
    <source>
        <dbReference type="EMBL" id="MBQ0936056.1"/>
    </source>
</evidence>
<name>A0ABS5DY28_9BURK</name>
<dbReference type="InterPro" id="IPR011973">
    <property type="entry name" value="PaaD"/>
</dbReference>
<dbReference type="NCBIfam" id="TIGR00369">
    <property type="entry name" value="unchar_dom_1"/>
    <property type="match status" value="1"/>
</dbReference>
<dbReference type="PANTHER" id="PTHR42856:SF1">
    <property type="entry name" value="ACYL-COENZYME A THIOESTERASE PAAI"/>
    <property type="match status" value="1"/>
</dbReference>
<dbReference type="RefSeq" id="WP_210809364.1">
    <property type="nucleotide sequence ID" value="NZ_JAGQDG010000004.1"/>
</dbReference>
<feature type="domain" description="Thioesterase" evidence="2">
    <location>
        <begin position="55"/>
        <end position="128"/>
    </location>
</feature>
<dbReference type="Gene3D" id="3.10.129.10">
    <property type="entry name" value="Hotdog Thioesterase"/>
    <property type="match status" value="1"/>
</dbReference>
<evidence type="ECO:0000313" key="4">
    <source>
        <dbReference type="Proteomes" id="UP000672097"/>
    </source>
</evidence>
<evidence type="ECO:0000256" key="1">
    <source>
        <dbReference type="ARBA" id="ARBA00022801"/>
    </source>
</evidence>
<keyword evidence="1 3" id="KW-0378">Hydrolase</keyword>
<comment type="caution">
    <text evidence="3">The sequence shown here is derived from an EMBL/GenBank/DDBJ whole genome shotgun (WGS) entry which is preliminary data.</text>
</comment>
<reference evidence="3 4" key="1">
    <citation type="submission" date="2021-04" db="EMBL/GenBank/DDBJ databases">
        <title>The genome sequence of type strain Ideonella paludis KCTC 32238.</title>
        <authorList>
            <person name="Liu Y."/>
        </authorList>
    </citation>
    <scope>NUCLEOTIDE SEQUENCE [LARGE SCALE GENOMIC DNA]</scope>
    <source>
        <strain evidence="3 4">KCTC 32238</strain>
    </source>
</reference>
<organism evidence="3 4">
    <name type="scientific">Ideonella paludis</name>
    <dbReference type="NCBI Taxonomy" id="1233411"/>
    <lineage>
        <taxon>Bacteria</taxon>
        <taxon>Pseudomonadati</taxon>
        <taxon>Pseudomonadota</taxon>
        <taxon>Betaproteobacteria</taxon>
        <taxon>Burkholderiales</taxon>
        <taxon>Sphaerotilaceae</taxon>
        <taxon>Ideonella</taxon>
    </lineage>
</organism>
<dbReference type="Pfam" id="PF03061">
    <property type="entry name" value="4HBT"/>
    <property type="match status" value="1"/>
</dbReference>
<evidence type="ECO:0000259" key="2">
    <source>
        <dbReference type="Pfam" id="PF03061"/>
    </source>
</evidence>
<protein>
    <submittedName>
        <fullName evidence="3">Hydroxyphenylacetyl-CoA thioesterase PaaI</fullName>
        <ecNumber evidence="3">3.1.2.-</ecNumber>
    </submittedName>
</protein>
<keyword evidence="4" id="KW-1185">Reference proteome</keyword>
<dbReference type="PANTHER" id="PTHR42856">
    <property type="entry name" value="ACYL-COENZYME A THIOESTERASE PAAI"/>
    <property type="match status" value="1"/>
</dbReference>